<evidence type="ECO:0000259" key="1">
    <source>
        <dbReference type="Pfam" id="PF08279"/>
    </source>
</evidence>
<dbReference type="EMBL" id="BJXN01000017">
    <property type="protein sequence ID" value="GEM90620.1"/>
    <property type="molecule type" value="Genomic_DNA"/>
</dbReference>
<dbReference type="InterPro" id="IPR013196">
    <property type="entry name" value="HTH_11"/>
</dbReference>
<dbReference type="InterPro" id="IPR036390">
    <property type="entry name" value="WH_DNA-bd_sf"/>
</dbReference>
<dbReference type="PANTHER" id="PTHR34580">
    <property type="match status" value="1"/>
</dbReference>
<protein>
    <submittedName>
        <fullName evidence="4">DNA-binding transcriptional regulator</fullName>
    </submittedName>
</protein>
<proteinExistence type="predicted"/>
<feature type="domain" description="WYL" evidence="2">
    <location>
        <begin position="134"/>
        <end position="205"/>
    </location>
</feature>
<evidence type="ECO:0000259" key="2">
    <source>
        <dbReference type="Pfam" id="PF13280"/>
    </source>
</evidence>
<dbReference type="GO" id="GO:0003677">
    <property type="term" value="F:DNA binding"/>
    <property type="evidence" value="ECO:0007669"/>
    <property type="project" value="UniProtKB-KW"/>
</dbReference>
<organism evidence="4 5">
    <name type="scientific">Oceanithermus desulfurans NBRC 100063</name>
    <dbReference type="NCBI Taxonomy" id="1227550"/>
    <lineage>
        <taxon>Bacteria</taxon>
        <taxon>Thermotogati</taxon>
        <taxon>Deinococcota</taxon>
        <taxon>Deinococci</taxon>
        <taxon>Thermales</taxon>
        <taxon>Thermaceae</taxon>
        <taxon>Oceanithermus</taxon>
    </lineage>
</organism>
<dbReference type="RefSeq" id="WP_147148521.1">
    <property type="nucleotide sequence ID" value="NZ_BJXN01000017.1"/>
</dbReference>
<dbReference type="PROSITE" id="PS52050">
    <property type="entry name" value="WYL"/>
    <property type="match status" value="1"/>
</dbReference>
<sequence length="330" mass="37759">MANSAGRALGRANRLRQIVELLQLRPQRVGELAQRLGCSVRTLQRDLRLLEESGEGVRRVRRGIYAIDPKPRPLNPVEALAVHAATRLLYHQTPAPHRHYIHALDKLAAMLPEPARSLAIESIRPLRKTGDDRTLELIARAWFEQRYIAFEYRAAHGSGRYRPKEVAVFFVEVNRNNLSLYAIGYERSYHKAVRTWKLARMRNVHLLADGYEIPHDFSPNAYLQSAWGLMGRRERSALVKLRFTPEAAPRVLEDDIVGLEIIEQPADGSVVARVEVGVDDQGFPIEIFPWIQSWGPRVEVLEPKPLRERWLSEIREMHRRFATPLDASGG</sequence>
<accession>A0A511RLT0</accession>
<dbReference type="Pfam" id="PF08279">
    <property type="entry name" value="HTH_11"/>
    <property type="match status" value="1"/>
</dbReference>
<dbReference type="InterPro" id="IPR051534">
    <property type="entry name" value="CBASS_pafABC_assoc_protein"/>
</dbReference>
<evidence type="ECO:0000313" key="4">
    <source>
        <dbReference type="EMBL" id="GEM90620.1"/>
    </source>
</evidence>
<evidence type="ECO:0000259" key="3">
    <source>
        <dbReference type="Pfam" id="PF25583"/>
    </source>
</evidence>
<dbReference type="Pfam" id="PF13280">
    <property type="entry name" value="WYL"/>
    <property type="match status" value="1"/>
</dbReference>
<dbReference type="Gene3D" id="1.10.10.10">
    <property type="entry name" value="Winged helix-like DNA-binding domain superfamily/Winged helix DNA-binding domain"/>
    <property type="match status" value="1"/>
</dbReference>
<reference evidence="4 5" key="1">
    <citation type="submission" date="2019-07" db="EMBL/GenBank/DDBJ databases">
        <title>Whole genome shotgun sequence of Oceanithermus desulfurans NBRC 100063.</title>
        <authorList>
            <person name="Hosoyama A."/>
            <person name="Uohara A."/>
            <person name="Ohji S."/>
            <person name="Ichikawa N."/>
        </authorList>
    </citation>
    <scope>NUCLEOTIDE SEQUENCE [LARGE SCALE GENOMIC DNA]</scope>
    <source>
        <strain evidence="4 5">NBRC 100063</strain>
    </source>
</reference>
<dbReference type="OrthoDB" id="9767131at2"/>
<dbReference type="Pfam" id="PF25583">
    <property type="entry name" value="WCX"/>
    <property type="match status" value="1"/>
</dbReference>
<name>A0A511RLT0_9DEIN</name>
<dbReference type="Proteomes" id="UP000321827">
    <property type="component" value="Unassembled WGS sequence"/>
</dbReference>
<dbReference type="SUPFAM" id="SSF46785">
    <property type="entry name" value="Winged helix' DNA-binding domain"/>
    <property type="match status" value="1"/>
</dbReference>
<evidence type="ECO:0000313" key="5">
    <source>
        <dbReference type="Proteomes" id="UP000321827"/>
    </source>
</evidence>
<gene>
    <name evidence="4" type="ORF">ODE01S_20540</name>
</gene>
<comment type="caution">
    <text evidence="4">The sequence shown here is derived from an EMBL/GenBank/DDBJ whole genome shotgun (WGS) entry which is preliminary data.</text>
</comment>
<dbReference type="PANTHER" id="PTHR34580:SF1">
    <property type="entry name" value="PROTEIN PAFC"/>
    <property type="match status" value="1"/>
</dbReference>
<dbReference type="InterPro" id="IPR057727">
    <property type="entry name" value="WCX_dom"/>
</dbReference>
<dbReference type="InterPro" id="IPR026881">
    <property type="entry name" value="WYL_dom"/>
</dbReference>
<keyword evidence="4" id="KW-0238">DNA-binding</keyword>
<dbReference type="AlphaFoldDB" id="A0A511RLT0"/>
<dbReference type="InterPro" id="IPR011991">
    <property type="entry name" value="ArsR-like_HTH"/>
</dbReference>
<dbReference type="InterPro" id="IPR036388">
    <property type="entry name" value="WH-like_DNA-bd_sf"/>
</dbReference>
<dbReference type="CDD" id="cd00090">
    <property type="entry name" value="HTH_ARSR"/>
    <property type="match status" value="1"/>
</dbReference>
<feature type="domain" description="WCX" evidence="3">
    <location>
        <begin position="239"/>
        <end position="317"/>
    </location>
</feature>
<feature type="domain" description="Helix-turn-helix type 11" evidence="1">
    <location>
        <begin position="14"/>
        <end position="57"/>
    </location>
</feature>